<sequence>MSVELRAATLDDLDDVMALETSTFTTDAWSRESMAAELASAHCRYVVAVDDDGAFAGYGGVLVPAGSKDADIQTIAVAPERRGTGLGRRLMERLLAEAVDRGAREVFLEVRADNPVAQALYLSLGFEQIAVRPRYYQPDGVDALVMRASLRPSRSGVGAGGLTEEDTR</sequence>
<dbReference type="InterPro" id="IPR016181">
    <property type="entry name" value="Acyl_CoA_acyltransferase"/>
</dbReference>
<dbReference type="InterPro" id="IPR006464">
    <property type="entry name" value="AcTrfase_RimI/Ard1"/>
</dbReference>
<dbReference type="PROSITE" id="PS51186">
    <property type="entry name" value="GNAT"/>
    <property type="match status" value="1"/>
</dbReference>
<gene>
    <name evidence="3" type="ORF">B5808_04925</name>
</gene>
<keyword evidence="4" id="KW-1185">Reference proteome</keyword>
<keyword evidence="2" id="KW-0012">Acyltransferase</keyword>
<dbReference type="CDD" id="cd04301">
    <property type="entry name" value="NAT_SF"/>
    <property type="match status" value="1"/>
</dbReference>
<dbReference type="KEGG" id="cphy:B5808_04925"/>
<dbReference type="AlphaFoldDB" id="A0A1X9LL24"/>
<reference evidence="3 4" key="1">
    <citation type="submission" date="2017-04" db="EMBL/GenBank/DDBJ databases">
        <authorList>
            <person name="Afonso C.L."/>
            <person name="Miller P.J."/>
            <person name="Scott M.A."/>
            <person name="Spackman E."/>
            <person name="Goraichik I."/>
            <person name="Dimitrov K.M."/>
            <person name="Suarez D.L."/>
            <person name="Swayne D.E."/>
        </authorList>
    </citation>
    <scope>NUCLEOTIDE SEQUENCE [LARGE SCALE GENOMIC DNA]</scope>
    <source>
        <strain evidence="4">XA(T)</strain>
    </source>
</reference>
<dbReference type="EMBL" id="CP020715">
    <property type="protein sequence ID" value="ARJ04641.1"/>
    <property type="molecule type" value="Genomic_DNA"/>
</dbReference>
<keyword evidence="1 3" id="KW-0808">Transferase</keyword>
<proteinExistence type="predicted"/>
<dbReference type="Gene3D" id="3.40.630.30">
    <property type="match status" value="1"/>
</dbReference>
<dbReference type="RefSeq" id="WP_085018779.1">
    <property type="nucleotide sequence ID" value="NZ_BMHD01000002.1"/>
</dbReference>
<evidence type="ECO:0000313" key="4">
    <source>
        <dbReference type="Proteomes" id="UP000192775"/>
    </source>
</evidence>
<evidence type="ECO:0000256" key="2">
    <source>
        <dbReference type="ARBA" id="ARBA00023315"/>
    </source>
</evidence>
<dbReference type="GO" id="GO:0008080">
    <property type="term" value="F:N-acetyltransferase activity"/>
    <property type="evidence" value="ECO:0007669"/>
    <property type="project" value="InterPro"/>
</dbReference>
<dbReference type="Pfam" id="PF00583">
    <property type="entry name" value="Acetyltransf_1"/>
    <property type="match status" value="1"/>
</dbReference>
<dbReference type="Proteomes" id="UP000192775">
    <property type="component" value="Chromosome"/>
</dbReference>
<dbReference type="PANTHER" id="PTHR43877:SF2">
    <property type="entry name" value="AMINOALKYLPHOSPHONATE N-ACETYLTRANSFERASE-RELATED"/>
    <property type="match status" value="1"/>
</dbReference>
<dbReference type="InterPro" id="IPR000182">
    <property type="entry name" value="GNAT_dom"/>
</dbReference>
<evidence type="ECO:0000313" key="3">
    <source>
        <dbReference type="EMBL" id="ARJ04641.1"/>
    </source>
</evidence>
<name>A0A1X9LL24_9MICO</name>
<dbReference type="STRING" id="1619308.B5808_04925"/>
<dbReference type="InterPro" id="IPR050832">
    <property type="entry name" value="Bact_Acetyltransf"/>
</dbReference>
<accession>A0A1X9LL24</accession>
<organism evidence="3 4">
    <name type="scientific">Cnuibacter physcomitrellae</name>
    <dbReference type="NCBI Taxonomy" id="1619308"/>
    <lineage>
        <taxon>Bacteria</taxon>
        <taxon>Bacillati</taxon>
        <taxon>Actinomycetota</taxon>
        <taxon>Actinomycetes</taxon>
        <taxon>Micrococcales</taxon>
        <taxon>Microbacteriaceae</taxon>
        <taxon>Cnuibacter</taxon>
    </lineage>
</organism>
<protein>
    <submittedName>
        <fullName evidence="3">Ribosomal-protein-alanine N-acetyltransferase</fullName>
    </submittedName>
</protein>
<dbReference type="NCBIfam" id="TIGR01575">
    <property type="entry name" value="rimI"/>
    <property type="match status" value="1"/>
</dbReference>
<dbReference type="PANTHER" id="PTHR43877">
    <property type="entry name" value="AMINOALKYLPHOSPHONATE N-ACETYLTRANSFERASE-RELATED-RELATED"/>
    <property type="match status" value="1"/>
</dbReference>
<dbReference type="SUPFAM" id="SSF55729">
    <property type="entry name" value="Acyl-CoA N-acyltransferases (Nat)"/>
    <property type="match status" value="1"/>
</dbReference>
<evidence type="ECO:0000256" key="1">
    <source>
        <dbReference type="ARBA" id="ARBA00022679"/>
    </source>
</evidence>